<accession>A0A8B7BF26</accession>
<evidence type="ECO:0000256" key="1">
    <source>
        <dbReference type="ARBA" id="ARBA00022574"/>
    </source>
</evidence>
<feature type="region of interest" description="Disordered" evidence="4">
    <location>
        <begin position="193"/>
        <end position="215"/>
    </location>
</feature>
<dbReference type="GeneID" id="103695450"/>
<dbReference type="InterPro" id="IPR040324">
    <property type="entry name" value="WDR44/Dgr2"/>
</dbReference>
<evidence type="ECO:0000313" key="7">
    <source>
        <dbReference type="RefSeq" id="XP_008775008.1"/>
    </source>
</evidence>
<dbReference type="RefSeq" id="XP_008775009.1">
    <property type="nucleotide sequence ID" value="XM_008776787.4"/>
</dbReference>
<feature type="region of interest" description="Disordered" evidence="4">
    <location>
        <begin position="121"/>
        <end position="147"/>
    </location>
</feature>
<dbReference type="Gene3D" id="2.130.10.10">
    <property type="entry name" value="YVTN repeat-like/Quinoprotein amine dehydrogenase"/>
    <property type="match status" value="1"/>
</dbReference>
<proteinExistence type="predicted"/>
<feature type="repeat" description="WD" evidence="3">
    <location>
        <begin position="425"/>
        <end position="459"/>
    </location>
</feature>
<dbReference type="SUPFAM" id="SSF50978">
    <property type="entry name" value="WD40 repeat-like"/>
    <property type="match status" value="1"/>
</dbReference>
<dbReference type="PRINTS" id="PR00320">
    <property type="entry name" value="GPROTEINBRPT"/>
</dbReference>
<feature type="compositionally biased region" description="Basic and acidic residues" evidence="4">
    <location>
        <begin position="37"/>
        <end position="47"/>
    </location>
</feature>
<sequence length="761" mass="84484">MAHRCAFQESEEEEEVFFDSREDISPASNSCPGSPAVHDDSLPERNFVDGPSSDPGYRVWIKKPDSVQERRDRFMRWMGLDIFRGSCRDSADHGQELKEDTEIMPEIDRIMSDGGAVRRSTCSENGSSSVASCCSEGPSTSNQGASEERFKYRIKNLDDGIAVDMSGKVGSLRRPREDGLNQMAMLDEFEGSFGPSSFSQQLRPQEDNASSNSNKMMRRRKIGWLQKLGAVACIVDRQMEENSSCISGSEQGGCARIQRVKVHPYRKRSKELSAVYKSQEIQAHDGAILTMKFSPDGQYLASGGEDGVVRLWRVVERERNVDSDFPEDDPSCIYFTVNHKSELAPLYADKEKKAKSRSMKRTSYSACVVIPPEVFRISEEPLHEFRGHDGDVLDLSWSKNKYLLSSSIDKTVRLWQVGSNSCVKAFYHSNYVTCVQFNPVDENYFISGSIDGKVRIWEIPGCHVVDWTDAREIVTAVCYRPDGKGGVVGTLTGNCRFYDASDNHLQLEVQVPLQGKKKSPFKRITGFQFCPTNHRKLLVTSADSQIRILDGVDVVSKYKGLRNARSQMSASFTADGRYIISASEDSNVYVWSHANQAVPASNRLKSTWSCERIFSDNASIAIPWNGLDCRNAVSVASEVLPSQHVFRDQAGNTGCSCPHCCGEDSLGGGSSSSNLHPSPLGGSFALSHEFFSEFLPKGSATWPEEKLPSSSTTASSLCKSQYKFLKTSCQSTSHAWGQVIVTAGLDGRIRWFQNYGLPVPV</sequence>
<keyword evidence="2" id="KW-0677">Repeat</keyword>
<dbReference type="Pfam" id="PF00400">
    <property type="entry name" value="WD40"/>
    <property type="match status" value="4"/>
</dbReference>
<dbReference type="RefSeq" id="XP_008775008.1">
    <property type="nucleotide sequence ID" value="XM_008776786.4"/>
</dbReference>
<dbReference type="InterPro" id="IPR036322">
    <property type="entry name" value="WD40_repeat_dom_sf"/>
</dbReference>
<dbReference type="PROSITE" id="PS50082">
    <property type="entry name" value="WD_REPEATS_2"/>
    <property type="match status" value="4"/>
</dbReference>
<name>A0A8B7BF26_PHODC</name>
<evidence type="ECO:0000256" key="2">
    <source>
        <dbReference type="ARBA" id="ARBA00022737"/>
    </source>
</evidence>
<keyword evidence="1 3" id="KW-0853">WD repeat</keyword>
<evidence type="ECO:0000256" key="4">
    <source>
        <dbReference type="SAM" id="MobiDB-lite"/>
    </source>
</evidence>
<dbReference type="AlphaFoldDB" id="A0A8B7BF26"/>
<dbReference type="PROSITE" id="PS50294">
    <property type="entry name" value="WD_REPEATS_REGION"/>
    <property type="match status" value="3"/>
</dbReference>
<feature type="region of interest" description="Disordered" evidence="4">
    <location>
        <begin position="1"/>
        <end position="51"/>
    </location>
</feature>
<gene>
    <name evidence="6 7 8" type="primary">LOC103695450</name>
</gene>
<evidence type="ECO:0000256" key="3">
    <source>
        <dbReference type="PROSITE-ProRule" id="PRU00221"/>
    </source>
</evidence>
<evidence type="ECO:0000313" key="5">
    <source>
        <dbReference type="Proteomes" id="UP000228380"/>
    </source>
</evidence>
<protein>
    <submittedName>
        <fullName evidence="6 7">WD repeat-containing protein 44</fullName>
    </submittedName>
</protein>
<reference evidence="6 7" key="2">
    <citation type="submission" date="2025-04" db="UniProtKB">
        <authorList>
            <consortium name="RefSeq"/>
        </authorList>
    </citation>
    <scope>IDENTIFICATION</scope>
    <source>
        <tissue evidence="6 7">Young leaves</tissue>
    </source>
</reference>
<dbReference type="SMART" id="SM00320">
    <property type="entry name" value="WD40"/>
    <property type="match status" value="7"/>
</dbReference>
<feature type="compositionally biased region" description="Polar residues" evidence="4">
    <location>
        <begin position="200"/>
        <end position="215"/>
    </location>
</feature>
<dbReference type="PANTHER" id="PTHR14221">
    <property type="entry name" value="WD REPEAT DOMAIN 44"/>
    <property type="match status" value="1"/>
</dbReference>
<feature type="compositionally biased region" description="Polar residues" evidence="4">
    <location>
        <begin position="121"/>
        <end position="145"/>
    </location>
</feature>
<feature type="repeat" description="WD" evidence="3">
    <location>
        <begin position="569"/>
        <end position="592"/>
    </location>
</feature>
<dbReference type="KEGG" id="pda:103695450"/>
<dbReference type="RefSeq" id="XP_008775006.1">
    <property type="nucleotide sequence ID" value="XM_008776784.4"/>
</dbReference>
<evidence type="ECO:0000313" key="8">
    <source>
        <dbReference type="RefSeq" id="XP_008775009.1"/>
    </source>
</evidence>
<organism evidence="5 7">
    <name type="scientific">Phoenix dactylifera</name>
    <name type="common">Date palm</name>
    <dbReference type="NCBI Taxonomy" id="42345"/>
    <lineage>
        <taxon>Eukaryota</taxon>
        <taxon>Viridiplantae</taxon>
        <taxon>Streptophyta</taxon>
        <taxon>Embryophyta</taxon>
        <taxon>Tracheophyta</taxon>
        <taxon>Spermatophyta</taxon>
        <taxon>Magnoliopsida</taxon>
        <taxon>Liliopsida</taxon>
        <taxon>Arecaceae</taxon>
        <taxon>Coryphoideae</taxon>
        <taxon>Phoeniceae</taxon>
        <taxon>Phoenix</taxon>
    </lineage>
</organism>
<dbReference type="Proteomes" id="UP000228380">
    <property type="component" value="Chromosome 2"/>
</dbReference>
<feature type="repeat" description="WD" evidence="3">
    <location>
        <begin position="281"/>
        <end position="314"/>
    </location>
</feature>
<dbReference type="InterPro" id="IPR020472">
    <property type="entry name" value="WD40_PAC1"/>
</dbReference>
<reference evidence="5" key="1">
    <citation type="journal article" date="2019" name="Nat. Commun.">
        <title>Genome-wide association mapping of date palm fruit traits.</title>
        <authorList>
            <person name="Hazzouri K.M."/>
            <person name="Gros-Balthazard M."/>
            <person name="Flowers J.M."/>
            <person name="Copetti D."/>
            <person name="Lemansour A."/>
            <person name="Lebrun M."/>
            <person name="Masmoudi K."/>
            <person name="Ferrand S."/>
            <person name="Dhar M.I."/>
            <person name="Fresquez Z.A."/>
            <person name="Rosas U."/>
            <person name="Zhang J."/>
            <person name="Talag J."/>
            <person name="Lee S."/>
            <person name="Kudrna D."/>
            <person name="Powell R.F."/>
            <person name="Leitch I.J."/>
            <person name="Krueger R.R."/>
            <person name="Wing R.A."/>
            <person name="Amiri K.M.A."/>
            <person name="Purugganan M.D."/>
        </authorList>
    </citation>
    <scope>NUCLEOTIDE SEQUENCE [LARGE SCALE GENOMIC DNA]</scope>
    <source>
        <strain evidence="5">cv. Khalas</strain>
    </source>
</reference>
<dbReference type="OrthoDB" id="408728at2759"/>
<dbReference type="InterPro" id="IPR015943">
    <property type="entry name" value="WD40/YVTN_repeat-like_dom_sf"/>
</dbReference>
<dbReference type="InterPro" id="IPR001680">
    <property type="entry name" value="WD40_rpt"/>
</dbReference>
<feature type="repeat" description="WD" evidence="3">
    <location>
        <begin position="385"/>
        <end position="425"/>
    </location>
</feature>
<dbReference type="PANTHER" id="PTHR14221:SF0">
    <property type="entry name" value="WD REPEAT-CONTAINING PROTEIN 44"/>
    <property type="match status" value="1"/>
</dbReference>
<keyword evidence="5" id="KW-1185">Reference proteome</keyword>
<evidence type="ECO:0000313" key="6">
    <source>
        <dbReference type="RefSeq" id="XP_008775006.1"/>
    </source>
</evidence>